<dbReference type="Proteomes" id="UP000253303">
    <property type="component" value="Unassembled WGS sequence"/>
</dbReference>
<organism evidence="2 3">
    <name type="scientific">Spongiactinospora rosea</name>
    <dbReference type="NCBI Taxonomy" id="2248750"/>
    <lineage>
        <taxon>Bacteria</taxon>
        <taxon>Bacillati</taxon>
        <taxon>Actinomycetota</taxon>
        <taxon>Actinomycetes</taxon>
        <taxon>Streptosporangiales</taxon>
        <taxon>Streptosporangiaceae</taxon>
        <taxon>Spongiactinospora</taxon>
    </lineage>
</organism>
<feature type="compositionally biased region" description="Basic and acidic residues" evidence="1">
    <location>
        <begin position="60"/>
        <end position="69"/>
    </location>
</feature>
<accession>A0A366LMG6</accession>
<evidence type="ECO:0000313" key="2">
    <source>
        <dbReference type="EMBL" id="RBQ15125.1"/>
    </source>
</evidence>
<dbReference type="AlphaFoldDB" id="A0A366LMG6"/>
<sequence length="93" mass="9775">MIEKSFPDAALMLYTTPGAGEVPQVAVAAGRSGVAAAAKGAAMAQPSWMRKCTVQWSESRPSRVTETERLAGTPAMAPKSSSLPPWCVGWLAR</sequence>
<evidence type="ECO:0000313" key="3">
    <source>
        <dbReference type="Proteomes" id="UP000253303"/>
    </source>
</evidence>
<gene>
    <name evidence="2" type="ORF">DP939_37635</name>
</gene>
<dbReference type="EMBL" id="QMEY01000026">
    <property type="protein sequence ID" value="RBQ15125.1"/>
    <property type="molecule type" value="Genomic_DNA"/>
</dbReference>
<keyword evidence="3" id="KW-1185">Reference proteome</keyword>
<evidence type="ECO:0000256" key="1">
    <source>
        <dbReference type="SAM" id="MobiDB-lite"/>
    </source>
</evidence>
<proteinExistence type="predicted"/>
<reference evidence="2 3" key="1">
    <citation type="submission" date="2018-06" db="EMBL/GenBank/DDBJ databases">
        <title>Sphaerisporangium craniellae sp. nov., isolated from a marine sponge in the South China Sea.</title>
        <authorList>
            <person name="Li L."/>
        </authorList>
    </citation>
    <scope>NUCLEOTIDE SEQUENCE [LARGE SCALE GENOMIC DNA]</scope>
    <source>
        <strain evidence="2 3">LHW63015</strain>
    </source>
</reference>
<feature type="region of interest" description="Disordered" evidence="1">
    <location>
        <begin position="59"/>
        <end position="81"/>
    </location>
</feature>
<protein>
    <submittedName>
        <fullName evidence="2">Uncharacterized protein</fullName>
    </submittedName>
</protein>
<name>A0A366LMG6_9ACTN</name>
<comment type="caution">
    <text evidence="2">The sequence shown here is derived from an EMBL/GenBank/DDBJ whole genome shotgun (WGS) entry which is preliminary data.</text>
</comment>